<evidence type="ECO:0000256" key="7">
    <source>
        <dbReference type="ARBA" id="ARBA00022833"/>
    </source>
</evidence>
<reference evidence="21" key="3">
    <citation type="submission" date="2025-08" db="UniProtKB">
        <authorList>
            <consortium name="Ensembl"/>
        </authorList>
    </citation>
    <scope>IDENTIFICATION</scope>
</reference>
<dbReference type="HAMAP" id="MF_00041">
    <property type="entry name" value="Cys_tRNA_synth"/>
    <property type="match status" value="1"/>
</dbReference>
<evidence type="ECO:0000256" key="6">
    <source>
        <dbReference type="ARBA" id="ARBA00022741"/>
    </source>
</evidence>
<dbReference type="NCBIfam" id="TIGR00435">
    <property type="entry name" value="cysS"/>
    <property type="match status" value="1"/>
</dbReference>
<comment type="catalytic activity">
    <reaction evidence="16">
        <text>S-sulfanyl-L-cysteine + L-cysteine = S-disulfanyl-L-cysteine + L-alanine</text>
        <dbReference type="Rhea" id="RHEA:78627"/>
        <dbReference type="ChEBI" id="CHEBI:35235"/>
        <dbReference type="ChEBI" id="CHEBI:57972"/>
        <dbReference type="ChEBI" id="CHEBI:58591"/>
        <dbReference type="ChEBI" id="CHEBI:229465"/>
    </reaction>
    <physiologicalReaction direction="left-to-right" evidence="16">
        <dbReference type="Rhea" id="RHEA:78628"/>
    </physiologicalReaction>
</comment>
<keyword evidence="4" id="KW-0436">Ligase</keyword>
<comment type="function">
    <text evidence="13">In addition to its role as an aminoacyl-tRNA synthetase, has also cysteine persulfide synthase activity. Produces reactive persulfide species such as cysteine persulfide (CysSSH) from substrate cysteine and mediate direct incorporation of CysSSH into proteins during translations, resulting in protein persulfides and polysulfides. CysSSHs behave as potent antioxidants and cellular protectants.</text>
</comment>
<comment type="catalytic activity">
    <reaction evidence="14">
        <text>S-disulfanyl-L-cysteine + tRNA(Cys) + ATP = (S)-disulfanyl-L-cysteinyl-tRNA(Cys) + AMP + diphosphate</text>
        <dbReference type="Rhea" id="RHEA:78651"/>
        <dbReference type="Rhea" id="RHEA-COMP:9661"/>
        <dbReference type="Rhea" id="RHEA-COMP:19120"/>
        <dbReference type="ChEBI" id="CHEBI:30616"/>
        <dbReference type="ChEBI" id="CHEBI:33019"/>
        <dbReference type="ChEBI" id="CHEBI:78442"/>
        <dbReference type="ChEBI" id="CHEBI:229465"/>
        <dbReference type="ChEBI" id="CHEBI:229521"/>
        <dbReference type="ChEBI" id="CHEBI:456215"/>
    </reaction>
    <physiologicalReaction direction="left-to-right" evidence="14">
        <dbReference type="Rhea" id="RHEA:78652"/>
    </physiologicalReaction>
</comment>
<comment type="catalytic activity">
    <reaction evidence="15">
        <text>2 L-cysteine = S-sulfanyl-L-cysteine + L-alanine</text>
        <dbReference type="Rhea" id="RHEA:78543"/>
        <dbReference type="ChEBI" id="CHEBI:35235"/>
        <dbReference type="ChEBI" id="CHEBI:57972"/>
        <dbReference type="ChEBI" id="CHEBI:58591"/>
    </reaction>
    <physiologicalReaction direction="left-to-right" evidence="15">
        <dbReference type="Rhea" id="RHEA:78544"/>
    </physiologicalReaction>
</comment>
<comment type="catalytic activity">
    <reaction evidence="17">
        <text>S-sulfanyl-L-cysteine + tRNA(Cys) + ATP = (S)-sulfanyl-L-cysteinyl-tRNA(Cys) + AMP + diphosphate</text>
        <dbReference type="Rhea" id="RHEA:78647"/>
        <dbReference type="Rhea" id="RHEA-COMP:9661"/>
        <dbReference type="Rhea" id="RHEA-COMP:19119"/>
        <dbReference type="ChEBI" id="CHEBI:30616"/>
        <dbReference type="ChEBI" id="CHEBI:33019"/>
        <dbReference type="ChEBI" id="CHEBI:58591"/>
        <dbReference type="ChEBI" id="CHEBI:78442"/>
        <dbReference type="ChEBI" id="CHEBI:229520"/>
        <dbReference type="ChEBI" id="CHEBI:456215"/>
    </reaction>
    <physiologicalReaction direction="left-to-right" evidence="17">
        <dbReference type="Rhea" id="RHEA:78648"/>
    </physiologicalReaction>
</comment>
<keyword evidence="7" id="KW-0862">Zinc</keyword>
<dbReference type="Ensembl" id="ENSCINT00000034804.1">
    <property type="protein sequence ID" value="ENSCINP00000036420.1"/>
    <property type="gene ID" value="ENSCING00000020797.1"/>
</dbReference>
<dbReference type="InterPro" id="IPR015803">
    <property type="entry name" value="Cys-tRNA-ligase"/>
</dbReference>
<evidence type="ECO:0000256" key="12">
    <source>
        <dbReference type="ARBA" id="ARBA00043868"/>
    </source>
</evidence>
<reference evidence="21" key="4">
    <citation type="submission" date="2025-09" db="UniProtKB">
        <authorList>
            <consortium name="Ensembl"/>
        </authorList>
    </citation>
    <scope>IDENTIFICATION</scope>
</reference>
<dbReference type="Proteomes" id="UP000008144">
    <property type="component" value="Chromosome 11"/>
</dbReference>
<evidence type="ECO:0000313" key="22">
    <source>
        <dbReference type="Proteomes" id="UP000008144"/>
    </source>
</evidence>
<reference evidence="22" key="1">
    <citation type="journal article" date="2002" name="Science">
        <title>The draft genome of Ciona intestinalis: insights into chordate and vertebrate origins.</title>
        <authorList>
            <person name="Dehal P."/>
            <person name="Satou Y."/>
            <person name="Campbell R.K."/>
            <person name="Chapman J."/>
            <person name="Degnan B."/>
            <person name="De Tomaso A."/>
            <person name="Davidson B."/>
            <person name="Di Gregorio A."/>
            <person name="Gelpke M."/>
            <person name="Goodstein D.M."/>
            <person name="Harafuji N."/>
            <person name="Hastings K.E."/>
            <person name="Ho I."/>
            <person name="Hotta K."/>
            <person name="Huang W."/>
            <person name="Kawashima T."/>
            <person name="Lemaire P."/>
            <person name="Martinez D."/>
            <person name="Meinertzhagen I.A."/>
            <person name="Necula S."/>
            <person name="Nonaka M."/>
            <person name="Putnam N."/>
            <person name="Rash S."/>
            <person name="Saiga H."/>
            <person name="Satake M."/>
            <person name="Terry A."/>
            <person name="Yamada L."/>
            <person name="Wang H.G."/>
            <person name="Awazu S."/>
            <person name="Azumi K."/>
            <person name="Boore J."/>
            <person name="Branno M."/>
            <person name="Chin-Bow S."/>
            <person name="DeSantis R."/>
            <person name="Doyle S."/>
            <person name="Francino P."/>
            <person name="Keys D.N."/>
            <person name="Haga S."/>
            <person name="Hayashi H."/>
            <person name="Hino K."/>
            <person name="Imai K.S."/>
            <person name="Inaba K."/>
            <person name="Kano S."/>
            <person name="Kobayashi K."/>
            <person name="Kobayashi M."/>
            <person name="Lee B.I."/>
            <person name="Makabe K.W."/>
            <person name="Manohar C."/>
            <person name="Matassi G."/>
            <person name="Medina M."/>
            <person name="Mochizuki Y."/>
            <person name="Mount S."/>
            <person name="Morishita T."/>
            <person name="Miura S."/>
            <person name="Nakayama A."/>
            <person name="Nishizaka S."/>
            <person name="Nomoto H."/>
            <person name="Ohta F."/>
            <person name="Oishi K."/>
            <person name="Rigoutsos I."/>
            <person name="Sano M."/>
            <person name="Sasaki A."/>
            <person name="Sasakura Y."/>
            <person name="Shoguchi E."/>
            <person name="Shin-i T."/>
            <person name="Spagnuolo A."/>
            <person name="Stainier D."/>
            <person name="Suzuki M.M."/>
            <person name="Tassy O."/>
            <person name="Takatori N."/>
            <person name="Tokuoka M."/>
            <person name="Yagi K."/>
            <person name="Yoshizaki F."/>
            <person name="Wada S."/>
            <person name="Zhang C."/>
            <person name="Hyatt P.D."/>
            <person name="Larimer F."/>
            <person name="Detter C."/>
            <person name="Doggett N."/>
            <person name="Glavina T."/>
            <person name="Hawkins T."/>
            <person name="Richardson P."/>
            <person name="Lucas S."/>
            <person name="Kohara Y."/>
            <person name="Levine M."/>
            <person name="Satoh N."/>
            <person name="Rokhsar D.S."/>
        </authorList>
    </citation>
    <scope>NUCLEOTIDE SEQUENCE [LARGE SCALE GENOMIC DNA]</scope>
</reference>
<comment type="similarity">
    <text evidence="2">Belongs to the class-I aminoacyl-tRNA synthetase family.</text>
</comment>
<evidence type="ECO:0000256" key="11">
    <source>
        <dbReference type="ARBA" id="ARBA00031499"/>
    </source>
</evidence>
<comment type="cofactor">
    <cofactor evidence="1">
        <name>Zn(2+)</name>
        <dbReference type="ChEBI" id="CHEBI:29105"/>
    </cofactor>
</comment>
<evidence type="ECO:0000256" key="9">
    <source>
        <dbReference type="ARBA" id="ARBA00022917"/>
    </source>
</evidence>
<dbReference type="CDD" id="cd00672">
    <property type="entry name" value="CysRS_core"/>
    <property type="match status" value="1"/>
</dbReference>
<evidence type="ECO:0000256" key="3">
    <source>
        <dbReference type="ARBA" id="ARBA00012832"/>
    </source>
</evidence>
<dbReference type="SUPFAM" id="SSF47323">
    <property type="entry name" value="Anticodon-binding domain of a subclass of class I aminoacyl-tRNA synthetases"/>
    <property type="match status" value="1"/>
</dbReference>
<keyword evidence="22" id="KW-1185">Reference proteome</keyword>
<dbReference type="Gene3D" id="3.40.50.620">
    <property type="entry name" value="HUPs"/>
    <property type="match status" value="1"/>
</dbReference>
<evidence type="ECO:0000313" key="21">
    <source>
        <dbReference type="Ensembl" id="ENSCINP00000036420.1"/>
    </source>
</evidence>
<evidence type="ECO:0000256" key="5">
    <source>
        <dbReference type="ARBA" id="ARBA00022723"/>
    </source>
</evidence>
<dbReference type="GO" id="GO:0006423">
    <property type="term" value="P:cysteinyl-tRNA aminoacylation"/>
    <property type="evidence" value="ECO:0000318"/>
    <property type="project" value="GO_Central"/>
</dbReference>
<dbReference type="GO" id="GO:0004817">
    <property type="term" value="F:cysteine-tRNA ligase activity"/>
    <property type="evidence" value="ECO:0000318"/>
    <property type="project" value="GO_Central"/>
</dbReference>
<name>H2Y3D5_CIOIN</name>
<dbReference type="OMA" id="HAWPASE"/>
<dbReference type="Pfam" id="PF01406">
    <property type="entry name" value="tRNA-synt_1e"/>
    <property type="match status" value="1"/>
</dbReference>
<accession>H2Y3D5</accession>
<keyword evidence="10" id="KW-0030">Aminoacyl-tRNA synthetase</keyword>
<keyword evidence="6" id="KW-0547">Nucleotide-binding</keyword>
<dbReference type="GO" id="GO:0005737">
    <property type="term" value="C:cytoplasm"/>
    <property type="evidence" value="ECO:0000318"/>
    <property type="project" value="GO_Central"/>
</dbReference>
<comment type="catalytic activity">
    <reaction evidence="18">
        <text>tRNA(Cys) + L-cysteine + ATP = L-cysteinyl-tRNA(Cys) + AMP + diphosphate</text>
        <dbReference type="Rhea" id="RHEA:17773"/>
        <dbReference type="Rhea" id="RHEA-COMP:9661"/>
        <dbReference type="Rhea" id="RHEA-COMP:9679"/>
        <dbReference type="ChEBI" id="CHEBI:30616"/>
        <dbReference type="ChEBI" id="CHEBI:33019"/>
        <dbReference type="ChEBI" id="CHEBI:35235"/>
        <dbReference type="ChEBI" id="CHEBI:78442"/>
        <dbReference type="ChEBI" id="CHEBI:78517"/>
        <dbReference type="ChEBI" id="CHEBI:456215"/>
        <dbReference type="EC" id="6.1.1.16"/>
    </reaction>
    <physiologicalReaction direction="right-to-left" evidence="18">
        <dbReference type="Rhea" id="RHEA:17775"/>
    </physiologicalReaction>
</comment>
<dbReference type="GO" id="GO:0046872">
    <property type="term" value="F:metal ion binding"/>
    <property type="evidence" value="ECO:0007669"/>
    <property type="project" value="UniProtKB-KW"/>
</dbReference>
<dbReference type="GeneTree" id="ENSGT00390000006347"/>
<dbReference type="Gene3D" id="1.20.120.1910">
    <property type="entry name" value="Cysteine-tRNA ligase, C-terminal anti-codon recognition domain"/>
    <property type="match status" value="1"/>
</dbReference>
<dbReference type="STRING" id="7719.ENSCINP00000036420"/>
<dbReference type="PRINTS" id="PR00983">
    <property type="entry name" value="TRNASYNTHCYS"/>
</dbReference>
<dbReference type="InterPro" id="IPR009080">
    <property type="entry name" value="tRNAsynth_Ia_anticodon-bd"/>
</dbReference>
<keyword evidence="5" id="KW-0479">Metal-binding</keyword>
<evidence type="ECO:0000256" key="16">
    <source>
        <dbReference type="ARBA" id="ARBA00047731"/>
    </source>
</evidence>
<evidence type="ECO:0000256" key="19">
    <source>
        <dbReference type="SAM" id="MobiDB-lite"/>
    </source>
</evidence>
<proteinExistence type="inferred from homology"/>
<evidence type="ECO:0000256" key="8">
    <source>
        <dbReference type="ARBA" id="ARBA00022840"/>
    </source>
</evidence>
<keyword evidence="8" id="KW-0067">ATP-binding</keyword>
<dbReference type="FunFam" id="3.40.50.620:FF:000027">
    <property type="entry name" value="Cysteine--tRNA ligase, cytoplasmic"/>
    <property type="match status" value="1"/>
</dbReference>
<dbReference type="FunCoup" id="H2Y3D5">
    <property type="interactions" value="169"/>
</dbReference>
<evidence type="ECO:0000256" key="13">
    <source>
        <dbReference type="ARBA" id="ARBA00045476"/>
    </source>
</evidence>
<reference evidence="21" key="2">
    <citation type="journal article" date="2008" name="Genome Biol.">
        <title>Improved genome assembly and evidence-based global gene model set for the chordate Ciona intestinalis: new insight into intron and operon populations.</title>
        <authorList>
            <person name="Satou Y."/>
            <person name="Mineta K."/>
            <person name="Ogasawara M."/>
            <person name="Sasakura Y."/>
            <person name="Shoguchi E."/>
            <person name="Ueno K."/>
            <person name="Yamada L."/>
            <person name="Matsumoto J."/>
            <person name="Wasserscheid J."/>
            <person name="Dewar K."/>
            <person name="Wiley G.B."/>
            <person name="Macmil S.L."/>
            <person name="Roe B.A."/>
            <person name="Zeller R.W."/>
            <person name="Hastings K.E."/>
            <person name="Lemaire P."/>
            <person name="Lindquist E."/>
            <person name="Endo T."/>
            <person name="Hotta K."/>
            <person name="Inaba K."/>
        </authorList>
    </citation>
    <scope>NUCLEOTIDE SEQUENCE [LARGE SCALE GENOMIC DNA]</scope>
    <source>
        <strain evidence="21">wild type</strain>
    </source>
</reference>
<dbReference type="InParanoid" id="H2Y3D5"/>
<dbReference type="InterPro" id="IPR014729">
    <property type="entry name" value="Rossmann-like_a/b/a_fold"/>
</dbReference>
<dbReference type="PANTHER" id="PTHR10890">
    <property type="entry name" value="CYSTEINYL-TRNA SYNTHETASE"/>
    <property type="match status" value="1"/>
</dbReference>
<evidence type="ECO:0000256" key="18">
    <source>
        <dbReference type="ARBA" id="ARBA00049046"/>
    </source>
</evidence>
<organism evidence="21 22">
    <name type="scientific">Ciona intestinalis</name>
    <name type="common">Transparent sea squirt</name>
    <name type="synonym">Ascidia intestinalis</name>
    <dbReference type="NCBI Taxonomy" id="7719"/>
    <lineage>
        <taxon>Eukaryota</taxon>
        <taxon>Metazoa</taxon>
        <taxon>Chordata</taxon>
        <taxon>Tunicata</taxon>
        <taxon>Ascidiacea</taxon>
        <taxon>Phlebobranchia</taxon>
        <taxon>Cionidae</taxon>
        <taxon>Ciona</taxon>
    </lineage>
</organism>
<dbReference type="HOGENOM" id="CLU_013528_0_3_1"/>
<dbReference type="AlphaFoldDB" id="H2Y3D5"/>
<protein>
    <recommendedName>
        <fullName evidence="3">cysteine--tRNA ligase</fullName>
        <ecNumber evidence="3">6.1.1.16</ecNumber>
    </recommendedName>
    <alternativeName>
        <fullName evidence="11">Cysteinyl-tRNA synthetase</fullName>
    </alternativeName>
</protein>
<evidence type="ECO:0000256" key="2">
    <source>
        <dbReference type="ARBA" id="ARBA00005594"/>
    </source>
</evidence>
<evidence type="ECO:0000256" key="17">
    <source>
        <dbReference type="ARBA" id="ARBA00048609"/>
    </source>
</evidence>
<evidence type="ECO:0000259" key="20">
    <source>
        <dbReference type="Pfam" id="PF01406"/>
    </source>
</evidence>
<evidence type="ECO:0000256" key="14">
    <source>
        <dbReference type="ARBA" id="ARBA00047499"/>
    </source>
</evidence>
<dbReference type="SUPFAM" id="SSF52374">
    <property type="entry name" value="Nucleotidylyl transferase"/>
    <property type="match status" value="1"/>
</dbReference>
<dbReference type="PANTHER" id="PTHR10890:SF27">
    <property type="entry name" value="CYSTEINE--TRNA LIGASE, MITOCHONDRIAL-RELATED"/>
    <property type="match status" value="1"/>
</dbReference>
<comment type="function">
    <text evidence="12">Mitochondrial cysteine-specific aminoacyl-tRNA synthetase that catalyzes the ATP-dependent ligation of cysteine to tRNA(Cys).</text>
</comment>
<feature type="domain" description="tRNA synthetases class I catalytic" evidence="20">
    <location>
        <begin position="33"/>
        <end position="325"/>
    </location>
</feature>
<sequence>WKLPKGHDTGIKVKNSYGCLRQQKALAPLIVADPKHVTWYACGPTVYDKTHIGHASSYIRFDTIRRILTNYFGLTISMVMGITNIDDKIITRANLLNKEFLSMAEHYENEFKTDLLNLNILPPIAYVRVSEIVPELLSFIYRLLEQRHAYVSKQGNVWFDVDQFTKVGKLVPIHQEWKESDSGGEKRCARDFALWKAAKPGEPYWEAPWGKGRPGWHLECSTIASLYFGKQIDIHSGASDLEFPHHESEILQSEAFHCEEQWANYFLHSGLLKFGKSKMSKSLGNVVNVDEALKRHSPDVLRYLCLSTAWHTNLSYTSKDIKHVKASIQLLKTFLSKCQQYVQGNIETKNFDSAAIYHSLDTCKSEVYVCMCNDFDTPGVLRALKQLCYSVEKTFGEQIVVENWEPGNHVRNTKPFVEVMTYVTETFTNLGFQSISAAHTDSNPDITAKGQDDILEELLKFRAKVRKLAMSSNKTSDDGLKQLLFKECDYLRNELSNKGISIKDWNNKPHISERYNPSSRKQFRSDRQ</sequence>
<evidence type="ECO:0000256" key="4">
    <source>
        <dbReference type="ARBA" id="ARBA00022598"/>
    </source>
</evidence>
<evidence type="ECO:0000256" key="15">
    <source>
        <dbReference type="ARBA" id="ARBA00047548"/>
    </source>
</evidence>
<dbReference type="EC" id="6.1.1.16" evidence="3"/>
<dbReference type="EMBL" id="EAAA01000793">
    <property type="status" value="NOT_ANNOTATED_CDS"/>
    <property type="molecule type" value="Genomic_DNA"/>
</dbReference>
<evidence type="ECO:0000256" key="1">
    <source>
        <dbReference type="ARBA" id="ARBA00001947"/>
    </source>
</evidence>
<dbReference type="InterPro" id="IPR032678">
    <property type="entry name" value="tRNA-synt_1_cat_dom"/>
</dbReference>
<feature type="region of interest" description="Disordered" evidence="19">
    <location>
        <begin position="506"/>
        <end position="528"/>
    </location>
</feature>
<dbReference type="GO" id="GO:0005524">
    <property type="term" value="F:ATP binding"/>
    <property type="evidence" value="ECO:0000318"/>
    <property type="project" value="GO_Central"/>
</dbReference>
<dbReference type="InterPro" id="IPR024909">
    <property type="entry name" value="Cys-tRNA/MSH_ligase"/>
</dbReference>
<keyword evidence="9" id="KW-0648">Protein biosynthesis</keyword>
<evidence type="ECO:0000256" key="10">
    <source>
        <dbReference type="ARBA" id="ARBA00023146"/>
    </source>
</evidence>